<accession>A0AAV6Y0W4</accession>
<sequence>MQVDATPVEGAISEVEATSKQPQVAAPPPEPVKTVDVEDDEDGLEDLTATPYEEKVENSDVDEEEEIKDDVEYSPFVDRSEDAPFRSAGEPAGGFGDHFNEDDFAEDEDELV</sequence>
<comment type="caution">
    <text evidence="2">The sequence shown here is derived from an EMBL/GenBank/DDBJ whole genome shotgun (WGS) entry which is preliminary data.</text>
</comment>
<evidence type="ECO:0000256" key="1">
    <source>
        <dbReference type="SAM" id="MobiDB-lite"/>
    </source>
</evidence>
<feature type="compositionally biased region" description="Acidic residues" evidence="1">
    <location>
        <begin position="100"/>
        <end position="112"/>
    </location>
</feature>
<organism evidence="2 3">
    <name type="scientific">Buddleja alternifolia</name>
    <dbReference type="NCBI Taxonomy" id="168488"/>
    <lineage>
        <taxon>Eukaryota</taxon>
        <taxon>Viridiplantae</taxon>
        <taxon>Streptophyta</taxon>
        <taxon>Embryophyta</taxon>
        <taxon>Tracheophyta</taxon>
        <taxon>Spermatophyta</taxon>
        <taxon>Magnoliopsida</taxon>
        <taxon>eudicotyledons</taxon>
        <taxon>Gunneridae</taxon>
        <taxon>Pentapetalae</taxon>
        <taxon>asterids</taxon>
        <taxon>lamiids</taxon>
        <taxon>Lamiales</taxon>
        <taxon>Scrophulariaceae</taxon>
        <taxon>Buddlejeae</taxon>
        <taxon>Buddleja</taxon>
    </lineage>
</organism>
<proteinExistence type="predicted"/>
<evidence type="ECO:0000313" key="2">
    <source>
        <dbReference type="EMBL" id="KAG8388866.1"/>
    </source>
</evidence>
<keyword evidence="3" id="KW-1185">Reference proteome</keyword>
<dbReference type="Proteomes" id="UP000826271">
    <property type="component" value="Unassembled WGS sequence"/>
</dbReference>
<protein>
    <submittedName>
        <fullName evidence="2">Uncharacterized protein</fullName>
    </submittedName>
</protein>
<dbReference type="AlphaFoldDB" id="A0AAV6Y0W4"/>
<feature type="compositionally biased region" description="Acidic residues" evidence="1">
    <location>
        <begin position="59"/>
        <end position="69"/>
    </location>
</feature>
<dbReference type="EMBL" id="WHWC01000002">
    <property type="protein sequence ID" value="KAG8388866.1"/>
    <property type="molecule type" value="Genomic_DNA"/>
</dbReference>
<gene>
    <name evidence="2" type="ORF">BUALT_Bualt02G0169600</name>
</gene>
<feature type="region of interest" description="Disordered" evidence="1">
    <location>
        <begin position="1"/>
        <end position="112"/>
    </location>
</feature>
<name>A0AAV6Y0W4_9LAMI</name>
<evidence type="ECO:0000313" key="3">
    <source>
        <dbReference type="Proteomes" id="UP000826271"/>
    </source>
</evidence>
<reference evidence="2" key="1">
    <citation type="submission" date="2019-10" db="EMBL/GenBank/DDBJ databases">
        <authorList>
            <person name="Zhang R."/>
            <person name="Pan Y."/>
            <person name="Wang J."/>
            <person name="Ma R."/>
            <person name="Yu S."/>
        </authorList>
    </citation>
    <scope>NUCLEOTIDE SEQUENCE</scope>
    <source>
        <strain evidence="2">LA-IB0</strain>
        <tissue evidence="2">Leaf</tissue>
    </source>
</reference>